<evidence type="ECO:0000256" key="8">
    <source>
        <dbReference type="ARBA" id="ARBA00022723"/>
    </source>
</evidence>
<dbReference type="GO" id="GO:0098552">
    <property type="term" value="C:side of membrane"/>
    <property type="evidence" value="ECO:0007669"/>
    <property type="project" value="UniProtKB-KW"/>
</dbReference>
<evidence type="ECO:0000256" key="17">
    <source>
        <dbReference type="SAM" id="Phobius"/>
    </source>
</evidence>
<dbReference type="PROSITE" id="PS52012">
    <property type="entry name" value="CFEM"/>
    <property type="match status" value="1"/>
</dbReference>
<gene>
    <name evidence="20" type="ORF">H072_5355</name>
</gene>
<keyword evidence="10 15" id="KW-0408">Iron</keyword>
<dbReference type="GO" id="GO:0005886">
    <property type="term" value="C:plasma membrane"/>
    <property type="evidence" value="ECO:0007669"/>
    <property type="project" value="UniProtKB-SubCell"/>
</dbReference>
<keyword evidence="21" id="KW-1185">Reference proteome</keyword>
<feature type="compositionally biased region" description="Low complexity" evidence="16">
    <location>
        <begin position="121"/>
        <end position="192"/>
    </location>
</feature>
<keyword evidence="12 15" id="KW-1015">Disulfide bond</keyword>
<dbReference type="SMART" id="SM00747">
    <property type="entry name" value="CFEM"/>
    <property type="match status" value="1"/>
</dbReference>
<feature type="disulfide bond" evidence="15">
    <location>
        <begin position="48"/>
        <end position="55"/>
    </location>
</feature>
<comment type="caution">
    <text evidence="20">The sequence shown here is derived from an EMBL/GenBank/DDBJ whole genome shotgun (WGS) entry which is preliminary data.</text>
</comment>
<keyword evidence="7" id="KW-0336">GPI-anchor</keyword>
<evidence type="ECO:0000256" key="11">
    <source>
        <dbReference type="ARBA" id="ARBA00023136"/>
    </source>
</evidence>
<evidence type="ECO:0000256" key="2">
    <source>
        <dbReference type="ARBA" id="ARBA00004613"/>
    </source>
</evidence>
<feature type="transmembrane region" description="Helical" evidence="17">
    <location>
        <begin position="198"/>
        <end position="220"/>
    </location>
</feature>
<keyword evidence="11 17" id="KW-0472">Membrane</keyword>
<dbReference type="Pfam" id="PF05730">
    <property type="entry name" value="CFEM"/>
    <property type="match status" value="1"/>
</dbReference>
<proteinExistence type="inferred from homology"/>
<feature type="disulfide bond" evidence="15">
    <location>
        <begin position="38"/>
        <end position="69"/>
    </location>
</feature>
<evidence type="ECO:0000313" key="21">
    <source>
        <dbReference type="Proteomes" id="UP000015100"/>
    </source>
</evidence>
<evidence type="ECO:0000313" key="20">
    <source>
        <dbReference type="EMBL" id="EPS40761.1"/>
    </source>
</evidence>
<evidence type="ECO:0000256" key="3">
    <source>
        <dbReference type="ARBA" id="ARBA00010031"/>
    </source>
</evidence>
<evidence type="ECO:0000256" key="6">
    <source>
        <dbReference type="ARBA" id="ARBA00022617"/>
    </source>
</evidence>
<reference evidence="20 21" key="1">
    <citation type="journal article" date="2013" name="PLoS Genet.">
        <title>Genomic mechanisms accounting for the adaptation to parasitism in nematode-trapping fungi.</title>
        <authorList>
            <person name="Meerupati T."/>
            <person name="Andersson K.M."/>
            <person name="Friman E."/>
            <person name="Kumar D."/>
            <person name="Tunlid A."/>
            <person name="Ahren D."/>
        </authorList>
    </citation>
    <scope>NUCLEOTIDE SEQUENCE [LARGE SCALE GENOMIC DNA]</scope>
    <source>
        <strain evidence="20 21">CBS 200.50</strain>
    </source>
</reference>
<keyword evidence="17" id="KW-1133">Transmembrane helix</keyword>
<feature type="chain" id="PRO_5004547788" description="CFEM domain-containing protein" evidence="18">
    <location>
        <begin position="25"/>
        <end position="272"/>
    </location>
</feature>
<dbReference type="OMA" id="INCICAS"/>
<keyword evidence="14" id="KW-0449">Lipoprotein</keyword>
<keyword evidence="6 15" id="KW-0349">Heme</keyword>
<keyword evidence="4" id="KW-1003">Cell membrane</keyword>
<dbReference type="AlphaFoldDB" id="S8AHZ5"/>
<feature type="region of interest" description="Disordered" evidence="16">
    <location>
        <begin position="119"/>
        <end position="192"/>
    </location>
</feature>
<dbReference type="InterPro" id="IPR008427">
    <property type="entry name" value="Extracellular_membr_CFEM_dom"/>
</dbReference>
<evidence type="ECO:0000256" key="10">
    <source>
        <dbReference type="ARBA" id="ARBA00023004"/>
    </source>
</evidence>
<dbReference type="EMBL" id="AQGS01000278">
    <property type="protein sequence ID" value="EPS40761.1"/>
    <property type="molecule type" value="Genomic_DNA"/>
</dbReference>
<dbReference type="HOGENOM" id="CLU_1085943_0_0_1"/>
<organism evidence="20 21">
    <name type="scientific">Dactylellina haptotyla (strain CBS 200.50)</name>
    <name type="common">Nematode-trapping fungus</name>
    <name type="synonym">Monacrosporium haptotylum</name>
    <dbReference type="NCBI Taxonomy" id="1284197"/>
    <lineage>
        <taxon>Eukaryota</taxon>
        <taxon>Fungi</taxon>
        <taxon>Dikarya</taxon>
        <taxon>Ascomycota</taxon>
        <taxon>Pezizomycotina</taxon>
        <taxon>Orbiliomycetes</taxon>
        <taxon>Orbiliales</taxon>
        <taxon>Orbiliaceae</taxon>
        <taxon>Dactylellina</taxon>
    </lineage>
</organism>
<dbReference type="GO" id="GO:0005576">
    <property type="term" value="C:extracellular region"/>
    <property type="evidence" value="ECO:0007669"/>
    <property type="project" value="UniProtKB-SubCell"/>
</dbReference>
<evidence type="ECO:0000256" key="15">
    <source>
        <dbReference type="PROSITE-ProRule" id="PRU01356"/>
    </source>
</evidence>
<dbReference type="InterPro" id="IPR051735">
    <property type="entry name" value="CFEM_domain"/>
</dbReference>
<dbReference type="GO" id="GO:0046872">
    <property type="term" value="F:metal ion binding"/>
    <property type="evidence" value="ECO:0007669"/>
    <property type="project" value="UniProtKB-UniRule"/>
</dbReference>
<evidence type="ECO:0000256" key="1">
    <source>
        <dbReference type="ARBA" id="ARBA00004609"/>
    </source>
</evidence>
<comment type="similarity">
    <text evidence="3">Belongs to the RBT5 family.</text>
</comment>
<keyword evidence="9 18" id="KW-0732">Signal</keyword>
<evidence type="ECO:0000256" key="5">
    <source>
        <dbReference type="ARBA" id="ARBA00022525"/>
    </source>
</evidence>
<evidence type="ECO:0000256" key="18">
    <source>
        <dbReference type="SAM" id="SignalP"/>
    </source>
</evidence>
<evidence type="ECO:0000256" key="4">
    <source>
        <dbReference type="ARBA" id="ARBA00022475"/>
    </source>
</evidence>
<evidence type="ECO:0000256" key="9">
    <source>
        <dbReference type="ARBA" id="ARBA00022729"/>
    </source>
</evidence>
<evidence type="ECO:0000256" key="14">
    <source>
        <dbReference type="ARBA" id="ARBA00023288"/>
    </source>
</evidence>
<feature type="binding site" description="axial binding residue" evidence="15">
    <location>
        <position position="52"/>
    </location>
    <ligand>
        <name>heme</name>
        <dbReference type="ChEBI" id="CHEBI:30413"/>
    </ligand>
    <ligandPart>
        <name>Fe</name>
        <dbReference type="ChEBI" id="CHEBI:18248"/>
    </ligandPart>
</feature>
<protein>
    <recommendedName>
        <fullName evidence="19">CFEM domain-containing protein</fullName>
    </recommendedName>
</protein>
<dbReference type="OrthoDB" id="3065412at2759"/>
<evidence type="ECO:0000256" key="12">
    <source>
        <dbReference type="ARBA" id="ARBA00023157"/>
    </source>
</evidence>
<feature type="disulfide bond" evidence="15">
    <location>
        <begin position="57"/>
        <end position="90"/>
    </location>
</feature>
<evidence type="ECO:0000256" key="16">
    <source>
        <dbReference type="SAM" id="MobiDB-lite"/>
    </source>
</evidence>
<feature type="signal peptide" evidence="18">
    <location>
        <begin position="1"/>
        <end position="24"/>
    </location>
</feature>
<dbReference type="Proteomes" id="UP000015100">
    <property type="component" value="Unassembled WGS sequence"/>
</dbReference>
<name>S8AHZ5_DACHA</name>
<keyword evidence="8 15" id="KW-0479">Metal-binding</keyword>
<evidence type="ECO:0000259" key="19">
    <source>
        <dbReference type="PROSITE" id="PS52012"/>
    </source>
</evidence>
<comment type="subcellular location">
    <subcellularLocation>
        <location evidence="1">Cell membrane</location>
        <topology evidence="1">Lipid-anchor</topology>
        <topology evidence="1">GPI-anchor</topology>
    </subcellularLocation>
    <subcellularLocation>
        <location evidence="2">Secreted</location>
    </subcellularLocation>
</comment>
<accession>S8AHZ5</accession>
<keyword evidence="13" id="KW-0325">Glycoprotein</keyword>
<dbReference type="PANTHER" id="PTHR37928:SF2">
    <property type="entry name" value="GPI ANCHORED CFEM DOMAIN PROTEIN (AFU_ORTHOLOGUE AFUA_6G10580)"/>
    <property type="match status" value="1"/>
</dbReference>
<dbReference type="PANTHER" id="PTHR37928">
    <property type="entry name" value="CFEM DOMAIN PROTEIN (AFU_ORTHOLOGUE AFUA_6G14090)"/>
    <property type="match status" value="1"/>
</dbReference>
<evidence type="ECO:0000256" key="7">
    <source>
        <dbReference type="ARBA" id="ARBA00022622"/>
    </source>
</evidence>
<evidence type="ECO:0000256" key="13">
    <source>
        <dbReference type="ARBA" id="ARBA00023180"/>
    </source>
</evidence>
<sequence>MRIATVQIGLAVGFLSTRIGLCAAQTSLDGLPACAQNCVSQGLTSSSCNPLDVQCFCNDQSLVSSLTPCLVSACSTDDLSTTVQFVTQLCAAVGVTDINAPTPSASTSTPNQSIIEIIGEPTPATSSPTTRSTSSSRSSSVEPPTRLPSGSNTQSQSSNTSTGSEVSNTSPPATRSSQPPSSTSASPVSGTRSKLSTAAIVGIAVGVGVPILVAIGVVAYRYNVNRKLLDVPVVPLHNDPNMTDMGVGMGGIEDQRPGWGSGIQDQSRSGWG</sequence>
<feature type="disulfide bond" evidence="15">
    <location>
        <begin position="34"/>
        <end position="74"/>
    </location>
</feature>
<keyword evidence="17" id="KW-0812">Transmembrane</keyword>
<keyword evidence="5" id="KW-0964">Secreted</keyword>
<feature type="domain" description="CFEM" evidence="19">
    <location>
        <begin position="6"/>
        <end position="117"/>
    </location>
</feature>
<reference evidence="21" key="2">
    <citation type="submission" date="2013-04" db="EMBL/GenBank/DDBJ databases">
        <title>Genomic mechanisms accounting for the adaptation to parasitism in nematode-trapping fungi.</title>
        <authorList>
            <person name="Ahren D.G."/>
        </authorList>
    </citation>
    <scope>NUCLEOTIDE SEQUENCE [LARGE SCALE GENOMIC DNA]</scope>
    <source>
        <strain evidence="21">CBS 200.50</strain>
    </source>
</reference>
<dbReference type="STRING" id="1284197.S8AHZ5"/>